<dbReference type="Gene3D" id="3.40.50.300">
    <property type="entry name" value="P-loop containing nucleotide triphosphate hydrolases"/>
    <property type="match status" value="1"/>
</dbReference>
<dbReference type="AlphaFoldDB" id="A0AA86V4L0"/>
<dbReference type="EMBL" id="CATOUU010001173">
    <property type="protein sequence ID" value="CAI9976301.1"/>
    <property type="molecule type" value="Genomic_DNA"/>
</dbReference>
<dbReference type="Proteomes" id="UP001642409">
    <property type="component" value="Unassembled WGS sequence"/>
</dbReference>
<evidence type="ECO:0000313" key="3">
    <source>
        <dbReference type="Proteomes" id="UP001642409"/>
    </source>
</evidence>
<protein>
    <submittedName>
        <fullName evidence="1">Ras domain-containing protein</fullName>
    </submittedName>
    <submittedName>
        <fullName evidence="2">Ras_domain-containing protein</fullName>
    </submittedName>
</protein>
<name>A0AA86V4L0_9EUKA</name>
<reference evidence="1" key="1">
    <citation type="submission" date="2023-06" db="EMBL/GenBank/DDBJ databases">
        <authorList>
            <person name="Kurt Z."/>
        </authorList>
    </citation>
    <scope>NUCLEOTIDE SEQUENCE</scope>
</reference>
<accession>A0AA86V4L0</accession>
<dbReference type="GO" id="GO:0005525">
    <property type="term" value="F:GTP binding"/>
    <property type="evidence" value="ECO:0007669"/>
    <property type="project" value="InterPro"/>
</dbReference>
<dbReference type="InterPro" id="IPR027417">
    <property type="entry name" value="P-loop_NTPase"/>
</dbReference>
<gene>
    <name evidence="2" type="ORF">HINF_LOCUS17282</name>
    <name evidence="1" type="ORF">HINF_LOCUS63946</name>
</gene>
<dbReference type="EMBL" id="CAXDID020000043">
    <property type="protein sequence ID" value="CAL6001164.1"/>
    <property type="molecule type" value="Genomic_DNA"/>
</dbReference>
<evidence type="ECO:0000313" key="2">
    <source>
        <dbReference type="EMBL" id="CAL6001164.1"/>
    </source>
</evidence>
<dbReference type="Pfam" id="PF00071">
    <property type="entry name" value="Ras"/>
    <property type="match status" value="1"/>
</dbReference>
<organism evidence="1">
    <name type="scientific">Hexamita inflata</name>
    <dbReference type="NCBI Taxonomy" id="28002"/>
    <lineage>
        <taxon>Eukaryota</taxon>
        <taxon>Metamonada</taxon>
        <taxon>Diplomonadida</taxon>
        <taxon>Hexamitidae</taxon>
        <taxon>Hexamitinae</taxon>
        <taxon>Hexamita</taxon>
    </lineage>
</organism>
<keyword evidence="3" id="KW-1185">Reference proteome</keyword>
<dbReference type="InterPro" id="IPR001806">
    <property type="entry name" value="Small_GTPase"/>
</dbReference>
<sequence length="483" mass="56831">MHKYCVTTHVIGLPNSGRKSLIQQLSNNYELVLTDEQYEFSTNFVLSTDLNEIPLESFSVFLVYDITDLSSFEFATSQLQKLQKMSYFDSNLKFLIGTKRDIADKRRKVAYKQAVELNQEMNGVWQEIGANKLNIDNLSKLFKIKALNALRLLEDTGQHVRIINSVKYQSYLQLISEHNVNNTLTKTTKSLNQYNNNTTPKIKSKPLTQEQIAYESPFQKQRFINTLRPQQQEEINTSKKFGFEFQELEEESIEEINEEENELELSATLEKEHSQKEDQSFEEVETAESDSKEFVQFSAKDKSYLNVINVEPHIETQNEIEVKKLFKDQFKVKQKTYVNNNEKMLNWQKQLRGEFYLPRDDYKQQYTKNRISNILNIEINKQRYKLYLRPGSPLQCARDFIKSNHLDSKYLPEVSERILDHIERRKIENKERVVKMKVILEDQKGQVKVDIFEGEGALEAAKRVQMEHGFEKEALVNIFRQLL</sequence>
<reference evidence="2 3" key="2">
    <citation type="submission" date="2024-07" db="EMBL/GenBank/DDBJ databases">
        <authorList>
            <person name="Akdeniz Z."/>
        </authorList>
    </citation>
    <scope>NUCLEOTIDE SEQUENCE [LARGE SCALE GENOMIC DNA]</scope>
</reference>
<comment type="caution">
    <text evidence="1">The sequence shown here is derived from an EMBL/GenBank/DDBJ whole genome shotgun (WGS) entry which is preliminary data.</text>
</comment>
<dbReference type="GO" id="GO:0003924">
    <property type="term" value="F:GTPase activity"/>
    <property type="evidence" value="ECO:0007669"/>
    <property type="project" value="InterPro"/>
</dbReference>
<dbReference type="PROSITE" id="PS51419">
    <property type="entry name" value="RAB"/>
    <property type="match status" value="1"/>
</dbReference>
<evidence type="ECO:0000313" key="1">
    <source>
        <dbReference type="EMBL" id="CAI9976301.1"/>
    </source>
</evidence>
<proteinExistence type="predicted"/>
<dbReference type="SUPFAM" id="SSF52540">
    <property type="entry name" value="P-loop containing nucleoside triphosphate hydrolases"/>
    <property type="match status" value="1"/>
</dbReference>